<organism evidence="1 2">
    <name type="scientific">Pseudomonas fluorescens HK44</name>
    <dbReference type="NCBI Taxonomy" id="1042209"/>
    <lineage>
        <taxon>Bacteria</taxon>
        <taxon>Pseudomonadati</taxon>
        <taxon>Pseudomonadota</taxon>
        <taxon>Gammaproteobacteria</taxon>
        <taxon>Pseudomonadales</taxon>
        <taxon>Pseudomonadaceae</taxon>
        <taxon>Pseudomonas</taxon>
    </lineage>
</organism>
<gene>
    <name evidence="1" type="ORF">HK44_027695</name>
</gene>
<dbReference type="Proteomes" id="UP000022611">
    <property type="component" value="Unassembled WGS sequence"/>
</dbReference>
<dbReference type="EMBL" id="AFOY02000009">
    <property type="protein sequence ID" value="EXF94970.1"/>
    <property type="molecule type" value="Genomic_DNA"/>
</dbReference>
<accession>A0A010SQ04</accession>
<evidence type="ECO:0000313" key="1">
    <source>
        <dbReference type="EMBL" id="EXF94970.1"/>
    </source>
</evidence>
<dbReference type="AlphaFoldDB" id="A0A010SQ04"/>
<reference evidence="1 2" key="1">
    <citation type="journal article" date="2011" name="J. Bacteriol.">
        <title>Draft genome sequence of the polycyclic aromatic hydrocarbon-degrading, genetically engineered bioluminescent bioreporter Pseudomonas fluorescens HK44.</title>
        <authorList>
            <person name="Chauhan A."/>
            <person name="Layton A.C."/>
            <person name="Williams D.E."/>
            <person name="Smartt A.E."/>
            <person name="Ripp S."/>
            <person name="Karpinets T.V."/>
            <person name="Brown S.D."/>
            <person name="Sayler G.S."/>
        </authorList>
    </citation>
    <scope>NUCLEOTIDE SEQUENCE [LARGE SCALE GENOMIC DNA]</scope>
    <source>
        <strain evidence="1 2">HK44</strain>
    </source>
</reference>
<protein>
    <submittedName>
        <fullName evidence="1">Uncharacterized protein</fullName>
    </submittedName>
</protein>
<name>A0A010SQ04_PSEFL</name>
<sequence>MLTNKLGRLLGSQFVQMLVQFCRFYAPNIFKLLEFFLQGGPPVSG</sequence>
<evidence type="ECO:0000313" key="2">
    <source>
        <dbReference type="Proteomes" id="UP000022611"/>
    </source>
</evidence>
<dbReference type="HOGENOM" id="CLU_3204133_0_0_6"/>
<dbReference type="PATRIC" id="fig|1042209.11.peg.2109"/>
<proteinExistence type="predicted"/>
<comment type="caution">
    <text evidence="1">The sequence shown here is derived from an EMBL/GenBank/DDBJ whole genome shotgun (WGS) entry which is preliminary data.</text>
</comment>